<dbReference type="Pfam" id="PF00069">
    <property type="entry name" value="Pkinase"/>
    <property type="match status" value="1"/>
</dbReference>
<dbReference type="PROSITE" id="PS00108">
    <property type="entry name" value="PROTEIN_KINASE_ST"/>
    <property type="match status" value="1"/>
</dbReference>
<dbReference type="InterPro" id="IPR053235">
    <property type="entry name" value="Ser_Thr_kinase"/>
</dbReference>
<dbReference type="GO" id="GO:0005737">
    <property type="term" value="C:cytoplasm"/>
    <property type="evidence" value="ECO:0007669"/>
    <property type="project" value="TreeGrafter"/>
</dbReference>
<dbReference type="Gene3D" id="3.30.200.20">
    <property type="entry name" value="Phosphorylase Kinase, domain 1"/>
    <property type="match status" value="1"/>
</dbReference>
<dbReference type="InterPro" id="IPR011009">
    <property type="entry name" value="Kinase-like_dom_sf"/>
</dbReference>
<accession>A0A2S9YHN0</accession>
<name>A0A2S9YHN0_9BACT</name>
<dbReference type="GO" id="GO:0004674">
    <property type="term" value="F:protein serine/threonine kinase activity"/>
    <property type="evidence" value="ECO:0007669"/>
    <property type="project" value="UniProtKB-EC"/>
</dbReference>
<dbReference type="CDD" id="cd14014">
    <property type="entry name" value="STKc_PknB_like"/>
    <property type="match status" value="1"/>
</dbReference>
<dbReference type="PANTHER" id="PTHR24361">
    <property type="entry name" value="MITOGEN-ACTIVATED KINASE KINASE KINASE"/>
    <property type="match status" value="1"/>
</dbReference>
<keyword evidence="2" id="KW-0418">Kinase</keyword>
<protein>
    <submittedName>
        <fullName evidence="2">Serine/threonine-protein kinase PknA</fullName>
        <ecNumber evidence="2">2.7.11.1</ecNumber>
    </submittedName>
</protein>
<proteinExistence type="predicted"/>
<dbReference type="EMBL" id="PVNK01000033">
    <property type="protein sequence ID" value="PRQ04618.1"/>
    <property type="molecule type" value="Genomic_DNA"/>
</dbReference>
<evidence type="ECO:0000313" key="2">
    <source>
        <dbReference type="EMBL" id="PRQ04618.1"/>
    </source>
</evidence>
<gene>
    <name evidence="2" type="primary">pknA_1</name>
    <name evidence="2" type="ORF">ENSA5_06230</name>
</gene>
<dbReference type="Proteomes" id="UP000237968">
    <property type="component" value="Unassembled WGS sequence"/>
</dbReference>
<organism evidence="2 3">
    <name type="scientific">Enhygromyxa salina</name>
    <dbReference type="NCBI Taxonomy" id="215803"/>
    <lineage>
        <taxon>Bacteria</taxon>
        <taxon>Pseudomonadati</taxon>
        <taxon>Myxococcota</taxon>
        <taxon>Polyangia</taxon>
        <taxon>Nannocystales</taxon>
        <taxon>Nannocystaceae</taxon>
        <taxon>Enhygromyxa</taxon>
    </lineage>
</organism>
<evidence type="ECO:0000259" key="1">
    <source>
        <dbReference type="PROSITE" id="PS50011"/>
    </source>
</evidence>
<dbReference type="SMART" id="SM00220">
    <property type="entry name" value="S_TKc"/>
    <property type="match status" value="1"/>
</dbReference>
<keyword evidence="2" id="KW-0808">Transferase</keyword>
<sequence length="303" mass="32409">MDTAVFGRADHVVELVAESIGEDAGDVADKLLAEPGGRRYLILDSLAQTRSSTVFAAVDQILARAVALKIHHTTEVVARRQLMFGNRAMARLDHPNVVRIYDLGEHEGQLFTTMELCDANLRVWAPGKSWPYVLERLVEAGRGLQAVHAEGLVHGDVKPGNILIKDGAAKLADLDLAAIDGGLGLWVRGSAGYIAPEVGSGLIGVAADVFGFACTVWASVYGAPPFGASTGEDGELERLMDRAREGAVLPVEDGRMPDLTRLLLPALQPRPEDRMDFDELVALLVTVVQGEPQSSDAKSVKDG</sequence>
<comment type="caution">
    <text evidence="2">The sequence shown here is derived from an EMBL/GenBank/DDBJ whole genome shotgun (WGS) entry which is preliminary data.</text>
</comment>
<keyword evidence="3" id="KW-1185">Reference proteome</keyword>
<dbReference type="GO" id="GO:0005524">
    <property type="term" value="F:ATP binding"/>
    <property type="evidence" value="ECO:0007669"/>
    <property type="project" value="InterPro"/>
</dbReference>
<dbReference type="EC" id="2.7.11.1" evidence="2"/>
<evidence type="ECO:0000313" key="3">
    <source>
        <dbReference type="Proteomes" id="UP000237968"/>
    </source>
</evidence>
<dbReference type="SUPFAM" id="SSF56112">
    <property type="entry name" value="Protein kinase-like (PK-like)"/>
    <property type="match status" value="1"/>
</dbReference>
<feature type="domain" description="Protein kinase" evidence="1">
    <location>
        <begin position="40"/>
        <end position="287"/>
    </location>
</feature>
<dbReference type="PROSITE" id="PS50011">
    <property type="entry name" value="PROTEIN_KINASE_DOM"/>
    <property type="match status" value="1"/>
</dbReference>
<reference evidence="2 3" key="1">
    <citation type="submission" date="2018-03" db="EMBL/GenBank/DDBJ databases">
        <title>Draft Genome Sequences of the Obligatory Marine Myxobacteria Enhygromyxa salina SWB005.</title>
        <authorList>
            <person name="Poehlein A."/>
            <person name="Moghaddam J.A."/>
            <person name="Harms H."/>
            <person name="Alanjari M."/>
            <person name="Koenig G.M."/>
            <person name="Daniel R."/>
            <person name="Schaeberle T.F."/>
        </authorList>
    </citation>
    <scope>NUCLEOTIDE SEQUENCE [LARGE SCALE GENOMIC DNA]</scope>
    <source>
        <strain evidence="2 3">SWB005</strain>
    </source>
</reference>
<dbReference type="AlphaFoldDB" id="A0A2S9YHN0"/>
<dbReference type="InterPro" id="IPR000719">
    <property type="entry name" value="Prot_kinase_dom"/>
</dbReference>
<dbReference type="Gene3D" id="1.10.510.10">
    <property type="entry name" value="Transferase(Phosphotransferase) domain 1"/>
    <property type="match status" value="1"/>
</dbReference>
<dbReference type="InterPro" id="IPR008271">
    <property type="entry name" value="Ser/Thr_kinase_AS"/>
</dbReference>